<dbReference type="InterPro" id="IPR001845">
    <property type="entry name" value="HTH_ArsR_DNA-bd_dom"/>
</dbReference>
<dbReference type="EMBL" id="VLPL01000001">
    <property type="protein sequence ID" value="TSJ48041.1"/>
    <property type="molecule type" value="Genomic_DNA"/>
</dbReference>
<sequence length="112" mass="13066">MPTLKPLDYTPKQISISLVGRAIAHPCRVKMIELLIKNPQLTNRELTERLHLSKSTIHDHLTKLWDAGLINVSYFPHSLCVEITQEQIEMYRKLETLFDFKPKKAYHLSLLD</sequence>
<feature type="domain" description="HTH arsR-type" evidence="1">
    <location>
        <begin position="18"/>
        <end position="99"/>
    </location>
</feature>
<protein>
    <submittedName>
        <fullName evidence="2">Winged helix-turn-helix transcriptional regulator</fullName>
    </submittedName>
</protein>
<dbReference type="OrthoDB" id="9802016at2"/>
<dbReference type="RefSeq" id="WP_144331576.1">
    <property type="nucleotide sequence ID" value="NZ_VLPL01000001.1"/>
</dbReference>
<dbReference type="SUPFAM" id="SSF46785">
    <property type="entry name" value="Winged helix' DNA-binding domain"/>
    <property type="match status" value="1"/>
</dbReference>
<dbReference type="AlphaFoldDB" id="A0A556N7E9"/>
<dbReference type="Gene3D" id="1.10.10.10">
    <property type="entry name" value="Winged helix-like DNA-binding domain superfamily/Winged helix DNA-binding domain"/>
    <property type="match status" value="1"/>
</dbReference>
<accession>A0A556N7E9</accession>
<keyword evidence="3" id="KW-1185">Reference proteome</keyword>
<gene>
    <name evidence="2" type="ORF">FO442_02605</name>
</gene>
<dbReference type="Pfam" id="PF13412">
    <property type="entry name" value="HTH_24"/>
    <property type="match status" value="1"/>
</dbReference>
<dbReference type="Proteomes" id="UP000316008">
    <property type="component" value="Unassembled WGS sequence"/>
</dbReference>
<dbReference type="InterPro" id="IPR011991">
    <property type="entry name" value="ArsR-like_HTH"/>
</dbReference>
<organism evidence="2 3">
    <name type="scientific">Fluviicola chungangensis</name>
    <dbReference type="NCBI Taxonomy" id="2597671"/>
    <lineage>
        <taxon>Bacteria</taxon>
        <taxon>Pseudomonadati</taxon>
        <taxon>Bacteroidota</taxon>
        <taxon>Flavobacteriia</taxon>
        <taxon>Flavobacteriales</taxon>
        <taxon>Crocinitomicaceae</taxon>
        <taxon>Fluviicola</taxon>
    </lineage>
</organism>
<comment type="caution">
    <text evidence="2">The sequence shown here is derived from an EMBL/GenBank/DDBJ whole genome shotgun (WGS) entry which is preliminary data.</text>
</comment>
<name>A0A556N7E9_9FLAO</name>
<dbReference type="CDD" id="cd00090">
    <property type="entry name" value="HTH_ARSR"/>
    <property type="match status" value="1"/>
</dbReference>
<evidence type="ECO:0000313" key="3">
    <source>
        <dbReference type="Proteomes" id="UP000316008"/>
    </source>
</evidence>
<evidence type="ECO:0000259" key="1">
    <source>
        <dbReference type="SMART" id="SM00418"/>
    </source>
</evidence>
<dbReference type="InterPro" id="IPR036388">
    <property type="entry name" value="WH-like_DNA-bd_sf"/>
</dbReference>
<evidence type="ECO:0000313" key="2">
    <source>
        <dbReference type="EMBL" id="TSJ48041.1"/>
    </source>
</evidence>
<reference evidence="2 3" key="1">
    <citation type="submission" date="2019-07" db="EMBL/GenBank/DDBJ databases">
        <authorList>
            <person name="Huq M.A."/>
        </authorList>
    </citation>
    <scope>NUCLEOTIDE SEQUENCE [LARGE SCALE GENOMIC DNA]</scope>
    <source>
        <strain evidence="2 3">MAH-3</strain>
    </source>
</reference>
<proteinExistence type="predicted"/>
<dbReference type="InterPro" id="IPR036390">
    <property type="entry name" value="WH_DNA-bd_sf"/>
</dbReference>
<dbReference type="GO" id="GO:0003700">
    <property type="term" value="F:DNA-binding transcription factor activity"/>
    <property type="evidence" value="ECO:0007669"/>
    <property type="project" value="InterPro"/>
</dbReference>
<dbReference type="SMART" id="SM00418">
    <property type="entry name" value="HTH_ARSR"/>
    <property type="match status" value="1"/>
</dbReference>